<organism evidence="1 2">
    <name type="scientific">Candidatus Nitrosotalea okcheonensis</name>
    <dbReference type="NCBI Taxonomy" id="1903276"/>
    <lineage>
        <taxon>Archaea</taxon>
        <taxon>Nitrososphaerota</taxon>
        <taxon>Nitrososphaeria</taxon>
        <taxon>Nitrosotaleales</taxon>
        <taxon>Nitrosotaleaceae</taxon>
        <taxon>Nitrosotalea</taxon>
    </lineage>
</organism>
<dbReference type="OrthoDB" id="387251at2157"/>
<evidence type="ECO:0000313" key="2">
    <source>
        <dbReference type="Proteomes" id="UP000230607"/>
    </source>
</evidence>
<keyword evidence="2" id="KW-1185">Reference proteome</keyword>
<gene>
    <name evidence="1" type="ORF">NCS_30448</name>
</gene>
<protein>
    <submittedName>
        <fullName evidence="1">Uncharacterized protein</fullName>
    </submittedName>
</protein>
<reference evidence="2" key="1">
    <citation type="submission" date="2017-03" db="EMBL/GenBank/DDBJ databases">
        <authorList>
            <person name="Herbold C."/>
        </authorList>
    </citation>
    <scope>NUCLEOTIDE SEQUENCE [LARGE SCALE GENOMIC DNA]</scope>
</reference>
<accession>A0A2H1FIK5</accession>
<name>A0A2H1FIK5_9ARCH</name>
<evidence type="ECO:0000313" key="1">
    <source>
        <dbReference type="EMBL" id="SMH72608.1"/>
    </source>
</evidence>
<dbReference type="RefSeq" id="WP_157928346.1">
    <property type="nucleotide sequence ID" value="NZ_LT841358.1"/>
</dbReference>
<dbReference type="EMBL" id="LT841358">
    <property type="protein sequence ID" value="SMH72608.1"/>
    <property type="molecule type" value="Genomic_DNA"/>
</dbReference>
<dbReference type="Proteomes" id="UP000230607">
    <property type="component" value="Chromosome 1"/>
</dbReference>
<sequence length="226" mass="25470">MTLALDARKGNMMSMAVPKDDIEITNFRNYVLKIEGQELTSRNSQDKKLLLKIGRDGVLYLELIGSGKKPVEDFSLIYASVPSGYAKFHQTEAAKTIRGVKGKYLYFKNKEDDFIAYAVGPSQKVYRITLGKIADKDSKLRVVLDNLPIEPFNKAYFNDKLPFHIVENRQPIKAALDVLEKLGYVKKTGSSIGISEIYIKTDKISSKTASQIKLVEDNKITRKDGR</sequence>
<dbReference type="AlphaFoldDB" id="A0A2H1FIK5"/>
<proteinExistence type="predicted"/>